<evidence type="ECO:0000259" key="5">
    <source>
        <dbReference type="Pfam" id="PF00700"/>
    </source>
</evidence>
<evidence type="ECO:0000256" key="1">
    <source>
        <dbReference type="ARBA" id="ARBA00005709"/>
    </source>
</evidence>
<dbReference type="SUPFAM" id="SSF64518">
    <property type="entry name" value="Phase 1 flagellin"/>
    <property type="match status" value="1"/>
</dbReference>
<dbReference type="PANTHER" id="PTHR42792">
    <property type="entry name" value="FLAGELLIN"/>
    <property type="match status" value="1"/>
</dbReference>
<evidence type="ECO:0000313" key="6">
    <source>
        <dbReference type="EMBL" id="SDO99441.1"/>
    </source>
</evidence>
<proteinExistence type="inferred from homology"/>
<gene>
    <name evidence="6" type="ORF">SAMN04488512_10838</name>
</gene>
<protein>
    <recommendedName>
        <fullName evidence="3">Flagellin</fullName>
    </recommendedName>
</protein>
<dbReference type="Proteomes" id="UP000198646">
    <property type="component" value="Unassembled WGS sequence"/>
</dbReference>
<reference evidence="6 7" key="1">
    <citation type="submission" date="2016-10" db="EMBL/GenBank/DDBJ databases">
        <authorList>
            <person name="Varghese N."/>
            <person name="Submissions S."/>
        </authorList>
    </citation>
    <scope>NUCLEOTIDE SEQUENCE [LARGE SCALE GENOMIC DNA]</scope>
    <source>
        <strain evidence="6 7">DSM 17584</strain>
    </source>
</reference>
<dbReference type="Pfam" id="PF00700">
    <property type="entry name" value="Flagellin_C"/>
    <property type="match status" value="1"/>
</dbReference>
<dbReference type="InterPro" id="IPR046358">
    <property type="entry name" value="Flagellin_C"/>
</dbReference>
<comment type="caution">
    <text evidence="6">The sequence shown here is derived from an EMBL/GenBank/DDBJ whole genome shotgun (WGS) entry which is preliminary data.</text>
</comment>
<evidence type="ECO:0000259" key="4">
    <source>
        <dbReference type="Pfam" id="PF00669"/>
    </source>
</evidence>
<dbReference type="PANTHER" id="PTHR42792:SF2">
    <property type="entry name" value="FLAGELLIN"/>
    <property type="match status" value="1"/>
</dbReference>
<dbReference type="Pfam" id="PF00669">
    <property type="entry name" value="Flagellin_N"/>
    <property type="match status" value="1"/>
</dbReference>
<keyword evidence="6" id="KW-0966">Cell projection</keyword>
<sequence length="301" mass="31338">MSSILTNSSAMNALATLKDVNRGLNQTQDRVSTGLKVASGKDNAAYFAVSETMKGDSGMFKAINEGMSATKNSVATARLGAETVADIAQQIVERVAFAQTDGVDRNDVQLEIAALVKNMGTAIEQATFNGDNLVDGTKTTLGVDDGAGGRTAGTPVTLVNGVKRDSAGFGTTTFSFEGVNLNDIKTAFEAIDVSAADTAETSAGANDETNIRTKLAAAEKQLAASITAATSLGITENALEGQMEFIDSLTDTLDSGVSSMVDADMEEEAARLQAYQVQQQLATQSLSIANQAPQNILSLFR</sequence>
<accession>A0ABY0SC03</accession>
<feature type="domain" description="Flagellin N-terminal" evidence="4">
    <location>
        <begin position="4"/>
        <end position="139"/>
    </location>
</feature>
<evidence type="ECO:0000256" key="3">
    <source>
        <dbReference type="RuleBase" id="RU362073"/>
    </source>
</evidence>
<dbReference type="InterPro" id="IPR001492">
    <property type="entry name" value="Flagellin"/>
</dbReference>
<evidence type="ECO:0000256" key="2">
    <source>
        <dbReference type="ARBA" id="ARBA00023143"/>
    </source>
</evidence>
<comment type="function">
    <text evidence="3">Flagellin is the subunit protein which polymerizes to form the filaments of bacterial flagella.</text>
</comment>
<dbReference type="RefSeq" id="WP_093732877.1">
    <property type="nucleotide sequence ID" value="NZ_FNJD01000008.1"/>
</dbReference>
<dbReference type="Gene3D" id="1.20.1330.10">
    <property type="entry name" value="f41 fragment of flagellin, N-terminal domain"/>
    <property type="match status" value="1"/>
</dbReference>
<feature type="domain" description="Flagellin C-terminal" evidence="5">
    <location>
        <begin position="217"/>
        <end position="300"/>
    </location>
</feature>
<organism evidence="6 7">
    <name type="scientific">Sulfitobacter litoralis</name>
    <dbReference type="NCBI Taxonomy" id="335975"/>
    <lineage>
        <taxon>Bacteria</taxon>
        <taxon>Pseudomonadati</taxon>
        <taxon>Pseudomonadota</taxon>
        <taxon>Alphaproteobacteria</taxon>
        <taxon>Rhodobacterales</taxon>
        <taxon>Roseobacteraceae</taxon>
        <taxon>Sulfitobacter</taxon>
    </lineage>
</organism>
<keyword evidence="2 3" id="KW-0975">Bacterial flagellum</keyword>
<comment type="similarity">
    <text evidence="1 3">Belongs to the bacterial flagellin family.</text>
</comment>
<keyword evidence="7" id="KW-1185">Reference proteome</keyword>
<evidence type="ECO:0000313" key="7">
    <source>
        <dbReference type="Proteomes" id="UP000198646"/>
    </source>
</evidence>
<dbReference type="EMBL" id="FNJD01000008">
    <property type="protein sequence ID" value="SDO99441.1"/>
    <property type="molecule type" value="Genomic_DNA"/>
</dbReference>
<name>A0ABY0SC03_9RHOB</name>
<dbReference type="InterPro" id="IPR001029">
    <property type="entry name" value="Flagellin_N"/>
</dbReference>
<keyword evidence="6" id="KW-0969">Cilium</keyword>
<keyword evidence="3" id="KW-0964">Secreted</keyword>
<keyword evidence="6" id="KW-0282">Flagellum</keyword>
<comment type="subcellular location">
    <subcellularLocation>
        <location evidence="3">Secreted</location>
    </subcellularLocation>
    <subcellularLocation>
        <location evidence="3">Bacterial flagellum</location>
    </subcellularLocation>
</comment>